<evidence type="ECO:0000313" key="7">
    <source>
        <dbReference type="EMBL" id="CAH8372272.1"/>
    </source>
</evidence>
<proteinExistence type="inferred from homology"/>
<reference evidence="7 8" key="1">
    <citation type="submission" date="2022-03" db="EMBL/GenBank/DDBJ databases">
        <authorList>
            <person name="Macdonald S."/>
            <person name="Ahmed S."/>
            <person name="Newling K."/>
        </authorList>
    </citation>
    <scope>NUCLEOTIDE SEQUENCE [LARGE SCALE GENOMIC DNA]</scope>
</reference>
<keyword evidence="5" id="KW-0732">Signal</keyword>
<dbReference type="AlphaFoldDB" id="A0ABC8L487"/>
<dbReference type="PANTHER" id="PTHR31232">
    <property type="match status" value="1"/>
</dbReference>
<keyword evidence="4 6" id="KW-0964">Secreted</keyword>
<organism evidence="7 8">
    <name type="scientific">Eruca vesicaria subsp. sativa</name>
    <name type="common">Garden rocket</name>
    <name type="synonym">Eruca sativa</name>
    <dbReference type="NCBI Taxonomy" id="29727"/>
    <lineage>
        <taxon>Eukaryota</taxon>
        <taxon>Viridiplantae</taxon>
        <taxon>Streptophyta</taxon>
        <taxon>Embryophyta</taxon>
        <taxon>Tracheophyta</taxon>
        <taxon>Spermatophyta</taxon>
        <taxon>Magnoliopsida</taxon>
        <taxon>eudicotyledons</taxon>
        <taxon>Gunneridae</taxon>
        <taxon>Pentapetalae</taxon>
        <taxon>rosids</taxon>
        <taxon>malvids</taxon>
        <taxon>Brassicales</taxon>
        <taxon>Brassicaceae</taxon>
        <taxon>Brassiceae</taxon>
        <taxon>Eruca</taxon>
    </lineage>
</organism>
<name>A0ABC8L487_ERUVS</name>
<dbReference type="PANTHER" id="PTHR31232:SF26">
    <property type="entry name" value="S-PROTEIN HOMOLOG-RELATED"/>
    <property type="match status" value="1"/>
</dbReference>
<sequence>MIGNVYGSRFLQGTKTTLYFRNGLTHNKSLMVHCKSGNNKPQYLKPGGIDYQFSFLDNLMQCTMKKGPDYKISKTFDAYKQEIGKRHGGSYNYLAKDDGIYHSNLAEPKLTKKFDWN</sequence>
<dbReference type="GO" id="GO:0060320">
    <property type="term" value="P:rejection of self pollen"/>
    <property type="evidence" value="ECO:0007669"/>
    <property type="project" value="UniProtKB-KW"/>
</dbReference>
<keyword evidence="8" id="KW-1185">Reference proteome</keyword>
<protein>
    <recommendedName>
        <fullName evidence="6">S-protein homolog</fullName>
    </recommendedName>
</protein>
<evidence type="ECO:0000256" key="4">
    <source>
        <dbReference type="ARBA" id="ARBA00022525"/>
    </source>
</evidence>
<dbReference type="InterPro" id="IPR010264">
    <property type="entry name" value="Self-incomp_S1"/>
</dbReference>
<comment type="caution">
    <text evidence="7">The sequence shown here is derived from an EMBL/GenBank/DDBJ whole genome shotgun (WGS) entry which is preliminary data.</text>
</comment>
<evidence type="ECO:0000256" key="6">
    <source>
        <dbReference type="RuleBase" id="RU367044"/>
    </source>
</evidence>
<keyword evidence="3 6" id="KW-0713">Self-incompatibility</keyword>
<accession>A0ABC8L487</accession>
<evidence type="ECO:0000256" key="2">
    <source>
        <dbReference type="ARBA" id="ARBA00005581"/>
    </source>
</evidence>
<evidence type="ECO:0000256" key="3">
    <source>
        <dbReference type="ARBA" id="ARBA00022471"/>
    </source>
</evidence>
<comment type="subcellular location">
    <subcellularLocation>
        <location evidence="1 6">Secreted</location>
    </subcellularLocation>
</comment>
<comment type="similarity">
    <text evidence="2 6">Belongs to the plant self-incompatibility (S1) protein family.</text>
</comment>
<dbReference type="Proteomes" id="UP001642260">
    <property type="component" value="Unassembled WGS sequence"/>
</dbReference>
<dbReference type="Pfam" id="PF05938">
    <property type="entry name" value="Self-incomp_S1"/>
    <property type="match status" value="1"/>
</dbReference>
<dbReference type="EMBL" id="CAKOAT010434043">
    <property type="protein sequence ID" value="CAH8372272.1"/>
    <property type="molecule type" value="Genomic_DNA"/>
</dbReference>
<dbReference type="GO" id="GO:0005576">
    <property type="term" value="C:extracellular region"/>
    <property type="evidence" value="ECO:0007669"/>
    <property type="project" value="UniProtKB-SubCell"/>
</dbReference>
<gene>
    <name evidence="7" type="ORF">ERUC_LOCUS31679</name>
</gene>
<evidence type="ECO:0000313" key="8">
    <source>
        <dbReference type="Proteomes" id="UP001642260"/>
    </source>
</evidence>
<evidence type="ECO:0000256" key="5">
    <source>
        <dbReference type="ARBA" id="ARBA00022729"/>
    </source>
</evidence>
<evidence type="ECO:0000256" key="1">
    <source>
        <dbReference type="ARBA" id="ARBA00004613"/>
    </source>
</evidence>